<accession>A0ABZ2K4Y4</accession>
<dbReference type="Proteomes" id="UP001379533">
    <property type="component" value="Chromosome"/>
</dbReference>
<dbReference type="EMBL" id="CP089982">
    <property type="protein sequence ID" value="WXA93764.1"/>
    <property type="molecule type" value="Genomic_DNA"/>
</dbReference>
<name>A0ABZ2K4Y4_9BACT</name>
<sequence length="219" mass="24363">MSLTMQRLLPTVVLPMVALAGLGAFLRKDKNEAQLRNVEDARPAAQLSPVARIEMLPGENTVRLHLHDVSCATCAPQPISEPNEHITGFTVTADGKHVLFVADAMRGQREGNYSLYRYDVSTHRRVELTPDETLDRDVPLLPRKQPDLAIYSARTQGEASTKVFAQSLSGRDKPKLVYVDPEPGELVEVSDDGTRGVFRRFIAPEQSVYIAVDLRKRES</sequence>
<dbReference type="Gene3D" id="2.120.10.30">
    <property type="entry name" value="TolB, C-terminal domain"/>
    <property type="match status" value="1"/>
</dbReference>
<evidence type="ECO:0000313" key="1">
    <source>
        <dbReference type="EMBL" id="WXA93764.1"/>
    </source>
</evidence>
<dbReference type="RefSeq" id="WP_394844363.1">
    <property type="nucleotide sequence ID" value="NZ_CP089982.1"/>
</dbReference>
<protein>
    <submittedName>
        <fullName evidence="1">Uncharacterized protein</fullName>
    </submittedName>
</protein>
<reference evidence="1 2" key="1">
    <citation type="submission" date="2021-12" db="EMBL/GenBank/DDBJ databases">
        <title>Discovery of the Pendulisporaceae a myxobacterial family with distinct sporulation behavior and unique specialized metabolism.</title>
        <authorList>
            <person name="Garcia R."/>
            <person name="Popoff A."/>
            <person name="Bader C.D."/>
            <person name="Loehr J."/>
            <person name="Walesch S."/>
            <person name="Walt C."/>
            <person name="Boldt J."/>
            <person name="Bunk B."/>
            <person name="Haeckl F.J.F.P.J."/>
            <person name="Gunesch A.P."/>
            <person name="Birkelbach J."/>
            <person name="Nuebel U."/>
            <person name="Pietschmann T."/>
            <person name="Bach T."/>
            <person name="Mueller R."/>
        </authorList>
    </citation>
    <scope>NUCLEOTIDE SEQUENCE [LARGE SCALE GENOMIC DNA]</scope>
    <source>
        <strain evidence="1 2">MSr12523</strain>
    </source>
</reference>
<dbReference type="InterPro" id="IPR011042">
    <property type="entry name" value="6-blade_b-propeller_TolB-like"/>
</dbReference>
<dbReference type="SUPFAM" id="SSF82171">
    <property type="entry name" value="DPP6 N-terminal domain-like"/>
    <property type="match status" value="1"/>
</dbReference>
<keyword evidence="2" id="KW-1185">Reference proteome</keyword>
<proteinExistence type="predicted"/>
<evidence type="ECO:0000313" key="2">
    <source>
        <dbReference type="Proteomes" id="UP001379533"/>
    </source>
</evidence>
<organism evidence="1 2">
    <name type="scientific">Pendulispora brunnea</name>
    <dbReference type="NCBI Taxonomy" id="2905690"/>
    <lineage>
        <taxon>Bacteria</taxon>
        <taxon>Pseudomonadati</taxon>
        <taxon>Myxococcota</taxon>
        <taxon>Myxococcia</taxon>
        <taxon>Myxococcales</taxon>
        <taxon>Sorangiineae</taxon>
        <taxon>Pendulisporaceae</taxon>
        <taxon>Pendulispora</taxon>
    </lineage>
</organism>
<gene>
    <name evidence="1" type="ORF">LZC95_45840</name>
</gene>